<name>A0ABT0ABP5_9SPHN</name>
<dbReference type="InterPro" id="IPR013780">
    <property type="entry name" value="Glyco_hydro_b"/>
</dbReference>
<dbReference type="PANTHER" id="PTHR11452:SF42">
    <property type="entry name" value="ALPHA-GALACTOSIDASE"/>
    <property type="match status" value="1"/>
</dbReference>
<dbReference type="EMBL" id="JALHAT010000010">
    <property type="protein sequence ID" value="MCJ1960628.1"/>
    <property type="molecule type" value="Genomic_DNA"/>
</dbReference>
<dbReference type="EC" id="3.2.1.22" evidence="5"/>
<comment type="caution">
    <text evidence="8">The sequence shown here is derived from an EMBL/GenBank/DDBJ whole genome shotgun (WGS) entry which is preliminary data.</text>
</comment>
<accession>A0ABT0ABP5</accession>
<dbReference type="Pfam" id="PF16499">
    <property type="entry name" value="Melibiase_2"/>
    <property type="match status" value="1"/>
</dbReference>
<dbReference type="SUPFAM" id="SSF51445">
    <property type="entry name" value="(Trans)glycosidases"/>
    <property type="match status" value="1"/>
</dbReference>
<evidence type="ECO:0000256" key="2">
    <source>
        <dbReference type="ARBA" id="ARBA00022729"/>
    </source>
</evidence>
<feature type="domain" description="Alpha galactosidase C-terminal" evidence="7">
    <location>
        <begin position="396"/>
        <end position="470"/>
    </location>
</feature>
<keyword evidence="9" id="KW-1185">Reference proteome</keyword>
<evidence type="ECO:0000256" key="1">
    <source>
        <dbReference type="ARBA" id="ARBA00009743"/>
    </source>
</evidence>
<protein>
    <recommendedName>
        <fullName evidence="5">Alpha-galactosidase</fullName>
        <ecNumber evidence="5">3.2.1.22</ecNumber>
    </recommendedName>
    <alternativeName>
        <fullName evidence="5">Melibiase</fullName>
    </alternativeName>
</protein>
<comment type="catalytic activity">
    <reaction evidence="5">
        <text>Hydrolysis of terminal, non-reducing alpha-D-galactose residues in alpha-D-galactosides, including galactose oligosaccharides, galactomannans and galactolipids.</text>
        <dbReference type="EC" id="3.2.1.22"/>
    </reaction>
</comment>
<dbReference type="PANTHER" id="PTHR11452">
    <property type="entry name" value="ALPHA-GALACTOSIDASE/ALPHA-N-ACETYLGALACTOSAMINIDASE"/>
    <property type="match status" value="1"/>
</dbReference>
<evidence type="ECO:0000313" key="8">
    <source>
        <dbReference type="EMBL" id="MCJ1960628.1"/>
    </source>
</evidence>
<dbReference type="GO" id="GO:0016787">
    <property type="term" value="F:hydrolase activity"/>
    <property type="evidence" value="ECO:0007669"/>
    <property type="project" value="UniProtKB-KW"/>
</dbReference>
<evidence type="ECO:0000256" key="3">
    <source>
        <dbReference type="ARBA" id="ARBA00022801"/>
    </source>
</evidence>
<dbReference type="PROSITE" id="PS51318">
    <property type="entry name" value="TAT"/>
    <property type="match status" value="1"/>
</dbReference>
<organism evidence="8 9">
    <name type="scientific">Novosphingobium mangrovi</name>
    <name type="common">ex Hu et al. 2023</name>
    <dbReference type="NCBI Taxonomy" id="2930094"/>
    <lineage>
        <taxon>Bacteria</taxon>
        <taxon>Pseudomonadati</taxon>
        <taxon>Pseudomonadota</taxon>
        <taxon>Alphaproteobacteria</taxon>
        <taxon>Sphingomonadales</taxon>
        <taxon>Sphingomonadaceae</taxon>
        <taxon>Novosphingobium</taxon>
    </lineage>
</organism>
<feature type="chain" id="PRO_5046387888" description="Alpha-galactosidase" evidence="6">
    <location>
        <begin position="35"/>
        <end position="474"/>
    </location>
</feature>
<gene>
    <name evidence="8" type="ORF">MTR65_08055</name>
</gene>
<dbReference type="Pfam" id="PF17801">
    <property type="entry name" value="Melibiase_C"/>
    <property type="match status" value="1"/>
</dbReference>
<evidence type="ECO:0000256" key="5">
    <source>
        <dbReference type="RuleBase" id="RU361168"/>
    </source>
</evidence>
<reference evidence="8" key="1">
    <citation type="submission" date="2022-03" db="EMBL/GenBank/DDBJ databases">
        <title>Identification of a novel bacterium isolated from mangrove sediments.</title>
        <authorList>
            <person name="Pan X."/>
        </authorList>
    </citation>
    <scope>NUCLEOTIDE SEQUENCE</scope>
    <source>
        <strain evidence="8">B2637</strain>
    </source>
</reference>
<dbReference type="RefSeq" id="WP_243798940.1">
    <property type="nucleotide sequence ID" value="NZ_JALHAT010000010.1"/>
</dbReference>
<dbReference type="InterPro" id="IPR013785">
    <property type="entry name" value="Aldolase_TIM"/>
</dbReference>
<evidence type="ECO:0000256" key="6">
    <source>
        <dbReference type="SAM" id="SignalP"/>
    </source>
</evidence>
<dbReference type="InterPro" id="IPR002241">
    <property type="entry name" value="Glyco_hydro_27"/>
</dbReference>
<keyword evidence="3 5" id="KW-0378">Hydrolase</keyword>
<evidence type="ECO:0000256" key="4">
    <source>
        <dbReference type="ARBA" id="ARBA00023295"/>
    </source>
</evidence>
<dbReference type="InterPro" id="IPR041233">
    <property type="entry name" value="Melibiase_C"/>
</dbReference>
<dbReference type="InterPro" id="IPR006311">
    <property type="entry name" value="TAT_signal"/>
</dbReference>
<dbReference type="Proteomes" id="UP001162802">
    <property type="component" value="Unassembled WGS sequence"/>
</dbReference>
<keyword evidence="4 5" id="KW-0326">Glycosidase</keyword>
<comment type="similarity">
    <text evidence="1 5">Belongs to the glycosyl hydrolase 27 family.</text>
</comment>
<feature type="signal peptide" evidence="6">
    <location>
        <begin position="1"/>
        <end position="34"/>
    </location>
</feature>
<keyword evidence="2 6" id="KW-0732">Signal</keyword>
<sequence>MTKTSIDLSRRKALQAAAGLSGVVAGAVPLSALAATGAKVQASGGTAAQADALPPVTDLAPRPPMGWNSWNSFAGTINEEQSLETAAIMAEKLLPFGYDVFTVDIQWYEPDATSYSYNPNPVPALDAHARLQPAPNRFPSAKDGQGFAPLAGRVHALGLKFGIHVMRGIARHAVKLDLPIEGTPYTARDIADTSSVCPWNPDMYGVDMTKPGAQEYYDGLFRMYASWGVDFIKMDDMSRPYDAHAPEIEAAAKAIARCGRPMVLSLSPGETPVPRGGHVRQHAQMWRISDDFWDDWGLLAAQFTRLENWNMWMGPGSWPDADMLPLGRLALGDRDTKFTPDEQVTLMTLWSIARSPLIMGGDLRYLDAATLALLTNPEVLEVNQNSTANAPHFLEDGLKVWTARGPRGFEIYLALFNLAPEAREVSVQLDRVGLVGSFLLRDLWERRDRGDVKGTVTAQVPGHGAKLYKLTPLV</sequence>
<evidence type="ECO:0000313" key="9">
    <source>
        <dbReference type="Proteomes" id="UP001162802"/>
    </source>
</evidence>
<dbReference type="InterPro" id="IPR017853">
    <property type="entry name" value="GH"/>
</dbReference>
<dbReference type="PRINTS" id="PR00740">
    <property type="entry name" value="GLHYDRLASE27"/>
</dbReference>
<dbReference type="Gene3D" id="3.20.20.70">
    <property type="entry name" value="Aldolase class I"/>
    <property type="match status" value="1"/>
</dbReference>
<dbReference type="Gene3D" id="2.60.40.1180">
    <property type="entry name" value="Golgi alpha-mannosidase II"/>
    <property type="match status" value="1"/>
</dbReference>
<dbReference type="SUPFAM" id="SSF51011">
    <property type="entry name" value="Glycosyl hydrolase domain"/>
    <property type="match status" value="1"/>
</dbReference>
<evidence type="ECO:0000259" key="7">
    <source>
        <dbReference type="Pfam" id="PF17801"/>
    </source>
</evidence>
<proteinExistence type="inferred from homology"/>
<keyword evidence="5" id="KW-1015">Disulfide bond</keyword>
<dbReference type="CDD" id="cd14792">
    <property type="entry name" value="GH27"/>
    <property type="match status" value="1"/>
</dbReference>